<evidence type="ECO:0000256" key="5">
    <source>
        <dbReference type="SAM" id="MobiDB-lite"/>
    </source>
</evidence>
<dbReference type="Pfam" id="PF01740">
    <property type="entry name" value="STAS"/>
    <property type="match status" value="1"/>
</dbReference>
<dbReference type="InterPro" id="IPR002645">
    <property type="entry name" value="STAS_dom"/>
</dbReference>
<feature type="transmembrane region" description="Helical" evidence="6">
    <location>
        <begin position="152"/>
        <end position="177"/>
    </location>
</feature>
<comment type="subcellular location">
    <subcellularLocation>
        <location evidence="1">Membrane</location>
        <topology evidence="1">Multi-pass membrane protein</topology>
    </subcellularLocation>
</comment>
<evidence type="ECO:0000259" key="7">
    <source>
        <dbReference type="PROSITE" id="PS50801"/>
    </source>
</evidence>
<feature type="transmembrane region" description="Helical" evidence="6">
    <location>
        <begin position="296"/>
        <end position="319"/>
    </location>
</feature>
<reference evidence="8" key="1">
    <citation type="submission" date="2022-08" db="EMBL/GenBank/DDBJ databases">
        <title>Microvirga terrae sp. nov., isolated from soil.</title>
        <authorList>
            <person name="Kim K.H."/>
            <person name="Seo Y.L."/>
            <person name="Kim J.M."/>
            <person name="Lee J.K."/>
            <person name="Han D.M."/>
            <person name="Jeon C.O."/>
        </authorList>
    </citation>
    <scope>NUCLEOTIDE SEQUENCE</scope>
    <source>
        <strain evidence="8">R24</strain>
    </source>
</reference>
<feature type="transmembrane region" description="Helical" evidence="6">
    <location>
        <begin position="231"/>
        <end position="250"/>
    </location>
</feature>
<feature type="transmembrane region" description="Helical" evidence="6">
    <location>
        <begin position="189"/>
        <end position="211"/>
    </location>
</feature>
<feature type="transmembrane region" description="Helical" evidence="6">
    <location>
        <begin position="406"/>
        <end position="424"/>
    </location>
</feature>
<dbReference type="RefSeq" id="WP_173945361.1">
    <property type="nucleotide sequence ID" value="NZ_CP102845.1"/>
</dbReference>
<feature type="transmembrane region" description="Helical" evidence="6">
    <location>
        <begin position="100"/>
        <end position="119"/>
    </location>
</feature>
<evidence type="ECO:0000256" key="2">
    <source>
        <dbReference type="ARBA" id="ARBA00022692"/>
    </source>
</evidence>
<evidence type="ECO:0000256" key="4">
    <source>
        <dbReference type="ARBA" id="ARBA00023136"/>
    </source>
</evidence>
<dbReference type="Pfam" id="PF00916">
    <property type="entry name" value="Sulfate_transp"/>
    <property type="match status" value="1"/>
</dbReference>
<feature type="transmembrane region" description="Helical" evidence="6">
    <location>
        <begin position="257"/>
        <end position="276"/>
    </location>
</feature>
<feature type="transmembrane region" description="Helical" evidence="6">
    <location>
        <begin position="126"/>
        <end position="146"/>
    </location>
</feature>
<feature type="transmembrane region" description="Helical" evidence="6">
    <location>
        <begin position="380"/>
        <end position="400"/>
    </location>
</feature>
<evidence type="ECO:0000313" key="9">
    <source>
        <dbReference type="Proteomes" id="UP001017257"/>
    </source>
</evidence>
<name>A0ABY5RQQ4_9HYPH</name>
<dbReference type="InterPro" id="IPR001902">
    <property type="entry name" value="SLC26A/SulP_fam"/>
</dbReference>
<dbReference type="PROSITE" id="PS50801">
    <property type="entry name" value="STAS"/>
    <property type="match status" value="1"/>
</dbReference>
<dbReference type="SUPFAM" id="SSF52091">
    <property type="entry name" value="SpoIIaa-like"/>
    <property type="match status" value="1"/>
</dbReference>
<keyword evidence="2 6" id="KW-0812">Transmembrane</keyword>
<evidence type="ECO:0000313" key="8">
    <source>
        <dbReference type="EMBL" id="UVF19595.1"/>
    </source>
</evidence>
<dbReference type="InterPro" id="IPR036513">
    <property type="entry name" value="STAS_dom_sf"/>
</dbReference>
<dbReference type="Proteomes" id="UP001017257">
    <property type="component" value="Chromosome"/>
</dbReference>
<dbReference type="PANTHER" id="PTHR11814">
    <property type="entry name" value="SULFATE TRANSPORTER"/>
    <property type="match status" value="1"/>
</dbReference>
<feature type="domain" description="STAS" evidence="7">
    <location>
        <begin position="492"/>
        <end position="607"/>
    </location>
</feature>
<evidence type="ECO:0000256" key="6">
    <source>
        <dbReference type="SAM" id="Phobius"/>
    </source>
</evidence>
<dbReference type="Gene3D" id="3.30.750.24">
    <property type="entry name" value="STAS domain"/>
    <property type="match status" value="1"/>
</dbReference>
<gene>
    <name evidence="8" type="ORF">HPT29_000070</name>
</gene>
<feature type="transmembrane region" description="Helical" evidence="6">
    <location>
        <begin position="436"/>
        <end position="468"/>
    </location>
</feature>
<proteinExistence type="predicted"/>
<keyword evidence="9" id="KW-1185">Reference proteome</keyword>
<protein>
    <submittedName>
        <fullName evidence="8">SulP family inorganic anion transporter</fullName>
    </submittedName>
</protein>
<keyword evidence="4 6" id="KW-0472">Membrane</keyword>
<evidence type="ECO:0000256" key="3">
    <source>
        <dbReference type="ARBA" id="ARBA00022989"/>
    </source>
</evidence>
<keyword evidence="3 6" id="KW-1133">Transmembrane helix</keyword>
<organism evidence="8 9">
    <name type="scientific">Microvirga terrae</name>
    <dbReference type="NCBI Taxonomy" id="2740529"/>
    <lineage>
        <taxon>Bacteria</taxon>
        <taxon>Pseudomonadati</taxon>
        <taxon>Pseudomonadota</taxon>
        <taxon>Alphaproteobacteria</taxon>
        <taxon>Hyphomicrobiales</taxon>
        <taxon>Methylobacteriaceae</taxon>
        <taxon>Microvirga</taxon>
    </lineage>
</organism>
<feature type="transmembrane region" description="Helical" evidence="6">
    <location>
        <begin position="77"/>
        <end position="94"/>
    </location>
</feature>
<evidence type="ECO:0000256" key="1">
    <source>
        <dbReference type="ARBA" id="ARBA00004141"/>
    </source>
</evidence>
<dbReference type="EMBL" id="CP102845">
    <property type="protein sequence ID" value="UVF19595.1"/>
    <property type="molecule type" value="Genomic_DNA"/>
</dbReference>
<accession>A0ABY5RQQ4</accession>
<dbReference type="InterPro" id="IPR011547">
    <property type="entry name" value="SLC26A/SulP_dom"/>
</dbReference>
<dbReference type="CDD" id="cd07042">
    <property type="entry name" value="STAS_SulP_like_sulfate_transporter"/>
    <property type="match status" value="1"/>
</dbReference>
<feature type="region of interest" description="Disordered" evidence="5">
    <location>
        <begin position="1"/>
        <end position="41"/>
    </location>
</feature>
<sequence>MPGTHPVDPLPPNRMEAATVPPARGGNPMVGQEALSPGDREGTSVARGIGLEARWLRWLPGLSTLLRYQAAWFRHDVLAGLVLATMLVPVGIAYAVASGLPGICGLYATIVPLLVYAVFGPSRILVLGPDSALAAVILGIVLPLSGGDPQRAVALGGMMALVSGTVLILAGLGRLGFVTELLSKPIRYGYMNGIALTVLISQIPKLFGFSVESTGPLRELWSIGGAILAGRMNWVALAVGLGTLATILLLRGSRRVPGILVAVVGAAVLVGVFDLAERHNVSILGSLPEGLPRFTVPWIGVGDIVPVLIGGCAVAMVSFADTSVLSRAYAARTRTMVDPNQEMVGLGAANLATGFFQGFPISSSSSRTPVAEAAGARTQLTGIVGALAICLLLLVAPDLLRNLPTSALAAVVIASAIGLFEVADLRRIYRIQRWEFWLSIACFAGVAAFGAIPGIGLAIVIAIIEFLWDGWRPYSAVLGRPTGVEGYHDVTRYPEAGRIPGLVLFRWDAPLFFANAELFRERVLAAVAESPTPVRCVVVAAAPVTSVDVTAADALTELDEALLAQRIELRFAELKDPVKDKLRRFGLFDRFGETRFSPTIDAAVSQYQEAS</sequence>